<dbReference type="Proteomes" id="UP000766486">
    <property type="component" value="Unassembled WGS sequence"/>
</dbReference>
<dbReference type="PANTHER" id="PTHR34724">
    <property type="entry name" value="OS12G0596101 PROTEIN"/>
    <property type="match status" value="1"/>
</dbReference>
<evidence type="ECO:0000313" key="2">
    <source>
        <dbReference type="Proteomes" id="UP000766486"/>
    </source>
</evidence>
<dbReference type="PANTHER" id="PTHR34724:SF2">
    <property type="entry name" value="OS12G0596101 PROTEIN"/>
    <property type="match status" value="1"/>
</dbReference>
<evidence type="ECO:0000313" key="1">
    <source>
        <dbReference type="EMBL" id="VUC36101.1"/>
    </source>
</evidence>
<sequence length="63" mass="7106">MCKKANCDTCNTDRWTTEKATWWGCGAHVPMVMDNIPDEERCICDPKIEKGGKEYPPMAKSPS</sequence>
<comment type="caution">
    <text evidence="1">The sequence shown here is derived from an EMBL/GenBank/DDBJ whole genome shotgun (WGS) entry which is preliminary data.</text>
</comment>
<dbReference type="EMBL" id="CABFNS010000925">
    <property type="protein sequence ID" value="VUC36101.1"/>
    <property type="molecule type" value="Genomic_DNA"/>
</dbReference>
<name>A0ABY6UXD1_BIOOC</name>
<protein>
    <submittedName>
        <fullName evidence="1">Uncharacterized protein</fullName>
    </submittedName>
</protein>
<gene>
    <name evidence="1" type="ORF">CLO192961_LOCUS434856</name>
</gene>
<reference evidence="1 2" key="1">
    <citation type="submission" date="2019-06" db="EMBL/GenBank/DDBJ databases">
        <authorList>
            <person name="Broberg M."/>
        </authorList>
    </citation>
    <scope>NUCLEOTIDE SEQUENCE [LARGE SCALE GENOMIC DNA]</scope>
</reference>
<keyword evidence="2" id="KW-1185">Reference proteome</keyword>
<accession>A0ABY6UXD1</accession>
<organism evidence="1 2">
    <name type="scientific">Bionectria ochroleuca</name>
    <name type="common">Gliocladium roseum</name>
    <dbReference type="NCBI Taxonomy" id="29856"/>
    <lineage>
        <taxon>Eukaryota</taxon>
        <taxon>Fungi</taxon>
        <taxon>Dikarya</taxon>
        <taxon>Ascomycota</taxon>
        <taxon>Pezizomycotina</taxon>
        <taxon>Sordariomycetes</taxon>
        <taxon>Hypocreomycetidae</taxon>
        <taxon>Hypocreales</taxon>
        <taxon>Bionectriaceae</taxon>
        <taxon>Clonostachys</taxon>
    </lineage>
</organism>
<proteinExistence type="predicted"/>